<name>A0A4C2A4R3_EUMVA</name>
<evidence type="ECO:0000313" key="2">
    <source>
        <dbReference type="Proteomes" id="UP000299102"/>
    </source>
</evidence>
<organism evidence="1 2">
    <name type="scientific">Eumeta variegata</name>
    <name type="common">Bagworm moth</name>
    <name type="synonym">Eumeta japonica</name>
    <dbReference type="NCBI Taxonomy" id="151549"/>
    <lineage>
        <taxon>Eukaryota</taxon>
        <taxon>Metazoa</taxon>
        <taxon>Ecdysozoa</taxon>
        <taxon>Arthropoda</taxon>
        <taxon>Hexapoda</taxon>
        <taxon>Insecta</taxon>
        <taxon>Pterygota</taxon>
        <taxon>Neoptera</taxon>
        <taxon>Endopterygota</taxon>
        <taxon>Lepidoptera</taxon>
        <taxon>Glossata</taxon>
        <taxon>Ditrysia</taxon>
        <taxon>Tineoidea</taxon>
        <taxon>Psychidae</taxon>
        <taxon>Oiketicinae</taxon>
        <taxon>Eumeta</taxon>
    </lineage>
</organism>
<keyword evidence="2" id="KW-1185">Reference proteome</keyword>
<accession>A0A4C2A4R3</accession>
<dbReference type="AlphaFoldDB" id="A0A4C2A4R3"/>
<protein>
    <submittedName>
        <fullName evidence="1">Uncharacterized protein</fullName>
    </submittedName>
</protein>
<dbReference type="EMBL" id="BGZK01002432">
    <property type="protein sequence ID" value="GBP93887.1"/>
    <property type="molecule type" value="Genomic_DNA"/>
</dbReference>
<gene>
    <name evidence="1" type="ORF">EVAR_85774_1</name>
</gene>
<sequence length="211" mass="23772">MSSSLVYSLWRRNGNEPINGRRLASDYHNASSGSICWLGSANLEKEERELIIHLQVQEPGLGLSKLGLSPGLISDLGTIPYSDSEHALGSNFNYTRFQPWFRSRFRPHPISTLDSALRLVCNIDSATARGEVICEIWYTGYHRWHVSMVVLGSFFSPPRVDVRHLDTQTAVWKCSVVALLRQPQPATFLLTYLPALPTAEVSSQMRDQEQI</sequence>
<reference evidence="1 2" key="1">
    <citation type="journal article" date="2019" name="Commun. Biol.">
        <title>The bagworm genome reveals a unique fibroin gene that provides high tensile strength.</title>
        <authorList>
            <person name="Kono N."/>
            <person name="Nakamura H."/>
            <person name="Ohtoshi R."/>
            <person name="Tomita M."/>
            <person name="Numata K."/>
            <person name="Arakawa K."/>
        </authorList>
    </citation>
    <scope>NUCLEOTIDE SEQUENCE [LARGE SCALE GENOMIC DNA]</scope>
</reference>
<evidence type="ECO:0000313" key="1">
    <source>
        <dbReference type="EMBL" id="GBP93887.1"/>
    </source>
</evidence>
<proteinExistence type="predicted"/>
<dbReference type="Proteomes" id="UP000299102">
    <property type="component" value="Unassembled WGS sequence"/>
</dbReference>
<comment type="caution">
    <text evidence="1">The sequence shown here is derived from an EMBL/GenBank/DDBJ whole genome shotgun (WGS) entry which is preliminary data.</text>
</comment>